<feature type="transmembrane region" description="Helical" evidence="1">
    <location>
        <begin position="77"/>
        <end position="103"/>
    </location>
</feature>
<evidence type="ECO:0000256" key="1">
    <source>
        <dbReference type="SAM" id="Phobius"/>
    </source>
</evidence>
<evidence type="ECO:0000313" key="4">
    <source>
        <dbReference type="Proteomes" id="UP000003751"/>
    </source>
</evidence>
<dbReference type="Proteomes" id="UP000003751">
    <property type="component" value="Unassembled WGS sequence"/>
</dbReference>
<reference evidence="3" key="3">
    <citation type="submission" date="2016-11" db="EMBL/GenBank/DDBJ databases">
        <authorList>
            <person name="Jaros S."/>
            <person name="Januszkiewicz K."/>
            <person name="Wedrychowicz H."/>
        </authorList>
    </citation>
    <scope>NUCLEOTIDE SEQUENCE [LARGE SCALE GENOMIC DNA]</scope>
    <source>
        <strain evidence="3">DX253</strain>
    </source>
</reference>
<organism evidence="2 4">
    <name type="scientific">Haladaptatus paucihalophilus DX253</name>
    <dbReference type="NCBI Taxonomy" id="797209"/>
    <lineage>
        <taxon>Archaea</taxon>
        <taxon>Methanobacteriati</taxon>
        <taxon>Methanobacteriota</taxon>
        <taxon>Stenosarchaea group</taxon>
        <taxon>Halobacteria</taxon>
        <taxon>Halobacteriales</taxon>
        <taxon>Haladaptataceae</taxon>
        <taxon>Haladaptatus</taxon>
    </lineage>
</organism>
<proteinExistence type="predicted"/>
<dbReference type="eggNOG" id="arCOG09268">
    <property type="taxonomic scope" value="Archaea"/>
</dbReference>
<dbReference type="EMBL" id="AEMG01000009">
    <property type="protein sequence ID" value="EFW91992.1"/>
    <property type="molecule type" value="Genomic_DNA"/>
</dbReference>
<feature type="transmembrane region" description="Helical" evidence="1">
    <location>
        <begin position="109"/>
        <end position="127"/>
    </location>
</feature>
<gene>
    <name evidence="3" type="ORF">SAMN05444342_2395</name>
    <name evidence="2" type="ORF">ZOD2009_10955</name>
</gene>
<dbReference type="PATRIC" id="fig|797209.4.peg.2152"/>
<dbReference type="OrthoDB" id="328805at2157"/>
<dbReference type="EMBL" id="FRAN01000003">
    <property type="protein sequence ID" value="SHK85130.1"/>
    <property type="molecule type" value="Genomic_DNA"/>
</dbReference>
<dbReference type="RefSeq" id="WP_007979685.1">
    <property type="nucleotide sequence ID" value="NZ_AEMG01000009.1"/>
</dbReference>
<dbReference type="Proteomes" id="UP000184203">
    <property type="component" value="Unassembled WGS sequence"/>
</dbReference>
<keyword evidence="1" id="KW-1133">Transmembrane helix</keyword>
<dbReference type="AlphaFoldDB" id="E7QTR3"/>
<protein>
    <submittedName>
        <fullName evidence="2">Uncharacterized protein</fullName>
    </submittedName>
</protein>
<reference evidence="2 4" key="1">
    <citation type="journal article" date="2014" name="ISME J.">
        <title>Trehalose/2-sulfotrehalose biosynthesis and glycine-betaine uptake are widely spread mechanisms for osmoadaptation in the Halobacteriales.</title>
        <authorList>
            <person name="Youssef N.H."/>
            <person name="Savage-Ashlock K.N."/>
            <person name="McCully A.L."/>
            <person name="Luedtke B."/>
            <person name="Shaw E.I."/>
            <person name="Hoff W.D."/>
            <person name="Elshahed M.S."/>
        </authorList>
    </citation>
    <scope>NUCLEOTIDE SEQUENCE [LARGE SCALE GENOMIC DNA]</scope>
    <source>
        <strain evidence="2 4">DX253</strain>
    </source>
</reference>
<name>E7QTR3_HALPU</name>
<evidence type="ECO:0000313" key="5">
    <source>
        <dbReference type="Proteomes" id="UP000184203"/>
    </source>
</evidence>
<keyword evidence="1" id="KW-0472">Membrane</keyword>
<feature type="transmembrane region" description="Helical" evidence="1">
    <location>
        <begin position="7"/>
        <end position="32"/>
    </location>
</feature>
<keyword evidence="1" id="KW-0812">Transmembrane</keyword>
<keyword evidence="5" id="KW-1185">Reference proteome</keyword>
<accession>E7QTR3</accession>
<evidence type="ECO:0000313" key="2">
    <source>
        <dbReference type="EMBL" id="EFW91992.1"/>
    </source>
</evidence>
<feature type="transmembrane region" description="Helical" evidence="1">
    <location>
        <begin position="44"/>
        <end position="65"/>
    </location>
</feature>
<reference evidence="5" key="2">
    <citation type="submission" date="2016-11" db="EMBL/GenBank/DDBJ databases">
        <authorList>
            <person name="Varghese N."/>
            <person name="Submissions S."/>
        </authorList>
    </citation>
    <scope>NUCLEOTIDE SEQUENCE [LARGE SCALE GENOMIC DNA]</scope>
    <source>
        <strain evidence="5">DX253</strain>
    </source>
</reference>
<sequence length="135" mass="13969">MGTAERGLVSWVSATVDFLLAVFGFIIVLYPMVSLGNAVFGSPASASTVGLVIGVLAVGGAYPMVAGDWSLGQLGEYVFVLTVATFGWGLLGMIVILVSGLSLAGSNPVPRAIVWVAASLTAYIVVYRTRLTVLD</sequence>
<evidence type="ECO:0000313" key="3">
    <source>
        <dbReference type="EMBL" id="SHK85130.1"/>
    </source>
</evidence>